<evidence type="ECO:0000256" key="2">
    <source>
        <dbReference type="ARBA" id="ARBA00011473"/>
    </source>
</evidence>
<comment type="caution">
    <text evidence="8">The sequence shown here is derived from an EMBL/GenBank/DDBJ whole genome shotgun (WGS) entry which is preliminary data.</text>
</comment>
<gene>
    <name evidence="8" type="ORF">HPP92_008365</name>
</gene>
<evidence type="ECO:0000256" key="5">
    <source>
        <dbReference type="ARBA" id="ARBA00042771"/>
    </source>
</evidence>
<evidence type="ECO:0000256" key="1">
    <source>
        <dbReference type="ARBA" id="ARBA00005725"/>
    </source>
</evidence>
<name>A0A835V5Y1_VANPL</name>
<dbReference type="GO" id="GO:1902138">
    <property type="term" value="P:(-)-secoisolariciresinol biosynthetic process"/>
    <property type="evidence" value="ECO:0007669"/>
    <property type="project" value="UniProtKB-ARBA"/>
</dbReference>
<proteinExistence type="inferred from homology"/>
<feature type="non-terminal residue" evidence="8">
    <location>
        <position position="1"/>
    </location>
</feature>
<comment type="similarity">
    <text evidence="1">Belongs to the NmrA-type oxidoreductase family. Isoflavone reductase subfamily.</text>
</comment>
<comment type="subunit">
    <text evidence="2">Dimer.</text>
</comment>
<dbReference type="EC" id="1.23.1.2" evidence="4"/>
<dbReference type="PANTHER" id="PTHR43349">
    <property type="entry name" value="PINORESINOL REDUCTASE-RELATED"/>
    <property type="match status" value="1"/>
</dbReference>
<evidence type="ECO:0000259" key="7">
    <source>
        <dbReference type="Pfam" id="PF05368"/>
    </source>
</evidence>
<organism evidence="8 9">
    <name type="scientific">Vanilla planifolia</name>
    <name type="common">Vanilla</name>
    <dbReference type="NCBI Taxonomy" id="51239"/>
    <lineage>
        <taxon>Eukaryota</taxon>
        <taxon>Viridiplantae</taxon>
        <taxon>Streptophyta</taxon>
        <taxon>Embryophyta</taxon>
        <taxon>Tracheophyta</taxon>
        <taxon>Spermatophyta</taxon>
        <taxon>Magnoliopsida</taxon>
        <taxon>Liliopsida</taxon>
        <taxon>Asparagales</taxon>
        <taxon>Orchidaceae</taxon>
        <taxon>Vanilloideae</taxon>
        <taxon>Vanilleae</taxon>
        <taxon>Vanilla</taxon>
    </lineage>
</organism>
<protein>
    <recommendedName>
        <fullName evidence="5">(+)-lariciresinol reductase</fullName>
        <ecNumber evidence="3">1.23.1.1</ecNumber>
        <ecNumber evidence="4">1.23.1.2</ecNumber>
    </recommendedName>
    <alternativeName>
        <fullName evidence="6">(+)-pinoresinol reductase</fullName>
    </alternativeName>
</protein>
<dbReference type="EMBL" id="JADCNL010000004">
    <property type="protein sequence ID" value="KAG0484286.1"/>
    <property type="molecule type" value="Genomic_DNA"/>
</dbReference>
<dbReference type="GO" id="GO:0010283">
    <property type="term" value="F:pinoresinol reductase activity"/>
    <property type="evidence" value="ECO:0007669"/>
    <property type="project" value="UniProtKB-EC"/>
</dbReference>
<evidence type="ECO:0000313" key="8">
    <source>
        <dbReference type="EMBL" id="KAG0484286.1"/>
    </source>
</evidence>
<dbReference type="Pfam" id="PF05368">
    <property type="entry name" value="NmrA"/>
    <property type="match status" value="1"/>
</dbReference>
<dbReference type="InterPro" id="IPR036291">
    <property type="entry name" value="NAD(P)-bd_dom_sf"/>
</dbReference>
<dbReference type="AlphaFoldDB" id="A0A835V5Y1"/>
<dbReference type="EC" id="1.23.1.1" evidence="3"/>
<dbReference type="OrthoDB" id="60033at2759"/>
<dbReference type="PANTHER" id="PTHR43349:SF47">
    <property type="entry name" value="NMRA-LIKE DOMAIN-CONTAINING PROTEIN"/>
    <property type="match status" value="1"/>
</dbReference>
<feature type="domain" description="NmrA-like" evidence="7">
    <location>
        <begin position="4"/>
        <end position="55"/>
    </location>
</feature>
<reference evidence="8 9" key="1">
    <citation type="journal article" date="2020" name="Nat. Food">
        <title>A phased Vanilla planifolia genome enables genetic improvement of flavour and production.</title>
        <authorList>
            <person name="Hasing T."/>
            <person name="Tang H."/>
            <person name="Brym M."/>
            <person name="Khazi F."/>
            <person name="Huang T."/>
            <person name="Chambers A.H."/>
        </authorList>
    </citation>
    <scope>NUCLEOTIDE SEQUENCE [LARGE SCALE GENOMIC DNA]</scope>
    <source>
        <tissue evidence="8">Leaf</tissue>
    </source>
</reference>
<dbReference type="Gene3D" id="3.90.25.10">
    <property type="entry name" value="UDP-galactose 4-epimerase, domain 1"/>
    <property type="match status" value="1"/>
</dbReference>
<dbReference type="Proteomes" id="UP000636800">
    <property type="component" value="Unassembled WGS sequence"/>
</dbReference>
<dbReference type="Gene3D" id="3.40.50.720">
    <property type="entry name" value="NAD(P)-binding Rossmann-like Domain"/>
    <property type="match status" value="1"/>
</dbReference>
<evidence type="ECO:0000256" key="6">
    <source>
        <dbReference type="ARBA" id="ARBA00043173"/>
    </source>
</evidence>
<dbReference type="GO" id="GO:1902125">
    <property type="term" value="P:(+)-pinoresinol catabolic process"/>
    <property type="evidence" value="ECO:0007669"/>
    <property type="project" value="UniProtKB-ARBA"/>
</dbReference>
<dbReference type="GO" id="GO:0010284">
    <property type="term" value="F:lariciresinol reductase activity"/>
    <property type="evidence" value="ECO:0007669"/>
    <property type="project" value="UniProtKB-EC"/>
</dbReference>
<dbReference type="InterPro" id="IPR008030">
    <property type="entry name" value="NmrA-like"/>
</dbReference>
<evidence type="ECO:0000256" key="3">
    <source>
        <dbReference type="ARBA" id="ARBA00038909"/>
    </source>
</evidence>
<keyword evidence="9" id="KW-1185">Reference proteome</keyword>
<dbReference type="SUPFAM" id="SSF51735">
    <property type="entry name" value="NAD(P)-binding Rossmann-fold domains"/>
    <property type="match status" value="1"/>
</dbReference>
<accession>A0A835V5Y1</accession>
<sequence>VMIYVDEDDIATYTIKVINDRQTLSKTLYIRPPENILSQRKVIKAWEELIGEELE</sequence>
<evidence type="ECO:0000256" key="4">
    <source>
        <dbReference type="ARBA" id="ARBA00038910"/>
    </source>
</evidence>
<evidence type="ECO:0000313" key="9">
    <source>
        <dbReference type="Proteomes" id="UP000636800"/>
    </source>
</evidence>
<dbReference type="InterPro" id="IPR050608">
    <property type="entry name" value="NmrA-type/Isoflavone_red_sf"/>
</dbReference>